<keyword evidence="3 7" id="KW-0808">Transferase</keyword>
<dbReference type="InterPro" id="IPR050390">
    <property type="entry name" value="C5-Methyltransferase"/>
</dbReference>
<dbReference type="GO" id="GO:0003677">
    <property type="term" value="F:DNA binding"/>
    <property type="evidence" value="ECO:0007669"/>
    <property type="project" value="TreeGrafter"/>
</dbReference>
<accession>A0A0G3X8G8</accession>
<sequence length="324" mass="35379">MRFVDLFSGAGLFSGGFVQQGFSPVLAVDLSNDAIASYGRNIAPVGRCGSVADLERLPDCEVLIAGPPCQGFSTLGRRDPLDERNALAFEVVRLAATNPPDVVVIENVPPFVRSHAWSKIRDDLVALDYEVTPWELDASDYGTPQYRRRSFTIASRVGVPVVPTPTGPAVPARTVLARPVEPDDSLHRWPTPTSLAEGRMRLIPAGGDKRDLMRAAPELCPPSWKQVGCQATDVWGRIDPERPANTLRCAFQNPSKGRYIHPTANRVISLREGARLQGVPDDWQFVGRNYPVARQIGNGVPVPLARAVASSIRRLLTEQFRSAA</sequence>
<keyword evidence="5" id="KW-0680">Restriction system</keyword>
<name>A0A0G3X8G8_9SPHN</name>
<dbReference type="OrthoDB" id="9813719at2"/>
<evidence type="ECO:0000256" key="1">
    <source>
        <dbReference type="ARBA" id="ARBA00011975"/>
    </source>
</evidence>
<dbReference type="PANTHER" id="PTHR10629:SF52">
    <property type="entry name" value="DNA (CYTOSINE-5)-METHYLTRANSFERASE 1"/>
    <property type="match status" value="1"/>
</dbReference>
<keyword evidence="9" id="KW-1185">Reference proteome</keyword>
<dbReference type="GO" id="GO:0009307">
    <property type="term" value="P:DNA restriction-modification system"/>
    <property type="evidence" value="ECO:0007669"/>
    <property type="project" value="UniProtKB-KW"/>
</dbReference>
<dbReference type="InterPro" id="IPR018117">
    <property type="entry name" value="C5_DNA_meth_AS"/>
</dbReference>
<evidence type="ECO:0000256" key="5">
    <source>
        <dbReference type="ARBA" id="ARBA00022747"/>
    </source>
</evidence>
<comment type="similarity">
    <text evidence="7">Belongs to the class I-like SAM-binding methyltransferase superfamily. C5-methyltransferase family.</text>
</comment>
<dbReference type="Proteomes" id="UP000037643">
    <property type="component" value="Chromosome"/>
</dbReference>
<dbReference type="AlphaFoldDB" id="A0A0G3X8G8"/>
<dbReference type="PATRIC" id="fig|543877.4.peg.1444"/>
<dbReference type="InterPro" id="IPR001525">
    <property type="entry name" value="C5_MeTfrase"/>
</dbReference>
<dbReference type="GO" id="GO:0032259">
    <property type="term" value="P:methylation"/>
    <property type="evidence" value="ECO:0007669"/>
    <property type="project" value="UniProtKB-KW"/>
</dbReference>
<evidence type="ECO:0000256" key="4">
    <source>
        <dbReference type="ARBA" id="ARBA00022691"/>
    </source>
</evidence>
<keyword evidence="4 7" id="KW-0949">S-adenosyl-L-methionine</keyword>
<evidence type="ECO:0000313" key="8">
    <source>
        <dbReference type="EMBL" id="AKM07492.1"/>
    </source>
</evidence>
<dbReference type="SUPFAM" id="SSF53335">
    <property type="entry name" value="S-adenosyl-L-methionine-dependent methyltransferases"/>
    <property type="match status" value="1"/>
</dbReference>
<feature type="active site" evidence="7">
    <location>
        <position position="69"/>
    </location>
</feature>
<dbReference type="EC" id="2.1.1.37" evidence="1"/>
<dbReference type="KEGG" id="amx:AM2010_1420"/>
<dbReference type="RefSeq" id="WP_047806493.1">
    <property type="nucleotide sequence ID" value="NZ_CP011805.1"/>
</dbReference>
<reference evidence="8 9" key="1">
    <citation type="submission" date="2015-06" db="EMBL/GenBank/DDBJ databases">
        <authorList>
            <person name="Kim K.M."/>
        </authorList>
    </citation>
    <scope>NUCLEOTIDE SEQUENCE [LARGE SCALE GENOMIC DNA]</scope>
    <source>
        <strain evidence="8 9">KCTC 22370</strain>
    </source>
</reference>
<protein>
    <recommendedName>
        <fullName evidence="1">DNA (cytosine-5-)-methyltransferase</fullName>
        <ecNumber evidence="1">2.1.1.37</ecNumber>
    </recommendedName>
</protein>
<dbReference type="STRING" id="543877.AM2010_1420"/>
<dbReference type="InterPro" id="IPR029063">
    <property type="entry name" value="SAM-dependent_MTases_sf"/>
</dbReference>
<dbReference type="PANTHER" id="PTHR10629">
    <property type="entry name" value="CYTOSINE-SPECIFIC METHYLTRANSFERASE"/>
    <property type="match status" value="1"/>
</dbReference>
<dbReference type="PROSITE" id="PS51679">
    <property type="entry name" value="SAM_MT_C5"/>
    <property type="match status" value="1"/>
</dbReference>
<dbReference type="PRINTS" id="PR00105">
    <property type="entry name" value="C5METTRFRASE"/>
</dbReference>
<organism evidence="8 9">
    <name type="scientific">Pelagerythrobacter marensis</name>
    <dbReference type="NCBI Taxonomy" id="543877"/>
    <lineage>
        <taxon>Bacteria</taxon>
        <taxon>Pseudomonadati</taxon>
        <taxon>Pseudomonadota</taxon>
        <taxon>Alphaproteobacteria</taxon>
        <taxon>Sphingomonadales</taxon>
        <taxon>Erythrobacteraceae</taxon>
        <taxon>Pelagerythrobacter</taxon>
    </lineage>
</organism>
<dbReference type="Gene3D" id="3.40.50.150">
    <property type="entry name" value="Vaccinia Virus protein VP39"/>
    <property type="match status" value="1"/>
</dbReference>
<dbReference type="Pfam" id="PF00145">
    <property type="entry name" value="DNA_methylase"/>
    <property type="match status" value="2"/>
</dbReference>
<evidence type="ECO:0000256" key="2">
    <source>
        <dbReference type="ARBA" id="ARBA00022603"/>
    </source>
</evidence>
<keyword evidence="2 7" id="KW-0489">Methyltransferase</keyword>
<comment type="catalytic activity">
    <reaction evidence="6">
        <text>a 2'-deoxycytidine in DNA + S-adenosyl-L-methionine = a 5-methyl-2'-deoxycytidine in DNA + S-adenosyl-L-homocysteine + H(+)</text>
        <dbReference type="Rhea" id="RHEA:13681"/>
        <dbReference type="Rhea" id="RHEA-COMP:11369"/>
        <dbReference type="Rhea" id="RHEA-COMP:11370"/>
        <dbReference type="ChEBI" id="CHEBI:15378"/>
        <dbReference type="ChEBI" id="CHEBI:57856"/>
        <dbReference type="ChEBI" id="CHEBI:59789"/>
        <dbReference type="ChEBI" id="CHEBI:85452"/>
        <dbReference type="ChEBI" id="CHEBI:85454"/>
        <dbReference type="EC" id="2.1.1.37"/>
    </reaction>
</comment>
<gene>
    <name evidence="8" type="ORF">AM2010_1420</name>
</gene>
<dbReference type="PROSITE" id="PS00094">
    <property type="entry name" value="C5_MTASE_1"/>
    <property type="match status" value="1"/>
</dbReference>
<dbReference type="GO" id="GO:0044027">
    <property type="term" value="P:negative regulation of gene expression via chromosomal CpG island methylation"/>
    <property type="evidence" value="ECO:0007669"/>
    <property type="project" value="TreeGrafter"/>
</dbReference>
<evidence type="ECO:0000256" key="6">
    <source>
        <dbReference type="ARBA" id="ARBA00047422"/>
    </source>
</evidence>
<dbReference type="GO" id="GO:0003886">
    <property type="term" value="F:DNA (cytosine-5-)-methyltransferase activity"/>
    <property type="evidence" value="ECO:0007669"/>
    <property type="project" value="UniProtKB-EC"/>
</dbReference>
<proteinExistence type="inferred from homology"/>
<dbReference type="Gene3D" id="3.90.120.10">
    <property type="entry name" value="DNA Methylase, subunit A, domain 2"/>
    <property type="match status" value="1"/>
</dbReference>
<evidence type="ECO:0000256" key="3">
    <source>
        <dbReference type="ARBA" id="ARBA00022679"/>
    </source>
</evidence>
<evidence type="ECO:0000313" key="9">
    <source>
        <dbReference type="Proteomes" id="UP000037643"/>
    </source>
</evidence>
<dbReference type="EMBL" id="CP011805">
    <property type="protein sequence ID" value="AKM07492.1"/>
    <property type="molecule type" value="Genomic_DNA"/>
</dbReference>
<dbReference type="REBASE" id="116003">
    <property type="entry name" value="M.Ama22370ORF1420P"/>
</dbReference>
<evidence type="ECO:0000256" key="7">
    <source>
        <dbReference type="PROSITE-ProRule" id="PRU01016"/>
    </source>
</evidence>